<evidence type="ECO:0000256" key="4">
    <source>
        <dbReference type="SAM" id="MobiDB-lite"/>
    </source>
</evidence>
<dbReference type="PROSITE" id="PS50082">
    <property type="entry name" value="WD_REPEATS_2"/>
    <property type="match status" value="2"/>
</dbReference>
<sequence length="788" mass="88043">MDKIKAKYQLQNEDYKPSPVTALATSVDGSRVAASREDGSLELWLVSPNTVNWHCQLVIHGDPNRIVSSLIWCPGGLKGFPYGRLFSSNIDGSVSFWDFFQLKQTMVLESSGASIWQMAVVLPKSDHGETNGYRMGNGYLKRFHGSDEHENSDSEEDSDSPDVIKQSSLEDPRVAVGFDDGCVRVYTISDENEFIYKKSLTRVEGRVLSVTWSTDAKFIFSGSSDGIIRIWDAKSGLEVHRITANYGGVGNGHKLCIWSLLYLRSGTLVSGDSSGSVQFWDVENGTSLAIITGHKGDVHALAAAPNHNMLFSAGSDGKVLLYKESTSTIEKWIYVDYKKAHTHDVRALTVAVPISQEDTLPDERIKRARHAAKPNDFSYHKWAHVGVPMLISAGDDTKLVAYPAQQFTEYDPHHMCPIPQRTPIQVALNTSFNQLPMLLLQSSHWVEVRLLHLKNVRTTGGYAKAEGVGRVKSKASRKIICSTLANSGAFLAYSDNAKPCLFKLERSKAGKMTLGFEKRKLPERLPFAHSMVFTCDSSWLVVAGHDRRIYVLDANSSEIIHTFTPFREPQDDGLPPAEPPITRLFTSSDRQWLAAVNCFGDIYVFNLETLRQHWFISRLDGASVTAGGFPPQNNNVLIVTTSSNQVYAFDVEARQLGEWSVRNTFVLPRRFQEFPGEVIGLSFPPSSTSSSVMVYSSRAMCLIDFGLPVEQDDEIIHTQDSIVKNSQNFNLKKRTKFRKNFDVLPLGNDPVLFLSHISNNHFLMIDKPWTEVVQSLDVEPVHRHIYGT</sequence>
<evidence type="ECO:0000256" key="1">
    <source>
        <dbReference type="ARBA" id="ARBA00022574"/>
    </source>
</evidence>
<dbReference type="PROSITE" id="PS00678">
    <property type="entry name" value="WD_REPEATS_1"/>
    <property type="match status" value="1"/>
</dbReference>
<dbReference type="Pfam" id="PF00400">
    <property type="entry name" value="WD40"/>
    <property type="match status" value="3"/>
</dbReference>
<feature type="repeat" description="WD" evidence="3">
    <location>
        <begin position="200"/>
        <end position="241"/>
    </location>
</feature>
<dbReference type="SUPFAM" id="SSF50978">
    <property type="entry name" value="WD40 repeat-like"/>
    <property type="match status" value="1"/>
</dbReference>
<reference evidence="6" key="2">
    <citation type="submission" date="2025-08" db="UniProtKB">
        <authorList>
            <consortium name="RefSeq"/>
        </authorList>
    </citation>
    <scope>IDENTIFICATION</scope>
    <source>
        <tissue evidence="6">Etiolated seedlings</tissue>
    </source>
</reference>
<dbReference type="InterPro" id="IPR001680">
    <property type="entry name" value="WD40_rpt"/>
</dbReference>
<evidence type="ECO:0000256" key="2">
    <source>
        <dbReference type="ARBA" id="ARBA00022737"/>
    </source>
</evidence>
<keyword evidence="1 3" id="KW-0853">WD repeat</keyword>
<dbReference type="KEGG" id="cam:101510380"/>
<proteinExistence type="predicted"/>
<dbReference type="OrthoDB" id="8883818at2759"/>
<evidence type="ECO:0000313" key="6">
    <source>
        <dbReference type="RefSeq" id="XP_004498987.1"/>
    </source>
</evidence>
<protein>
    <submittedName>
        <fullName evidence="6">WD repeat-containing protein PCN</fullName>
    </submittedName>
</protein>
<dbReference type="InterPro" id="IPR015943">
    <property type="entry name" value="WD40/YVTN_repeat-like_dom_sf"/>
</dbReference>
<dbReference type="Gene3D" id="2.130.10.10">
    <property type="entry name" value="YVTN repeat-like/Quinoprotein amine dehydrogenase"/>
    <property type="match status" value="3"/>
</dbReference>
<feature type="repeat" description="WD" evidence="3">
    <location>
        <begin position="291"/>
        <end position="323"/>
    </location>
</feature>
<keyword evidence="2" id="KW-0677">Repeat</keyword>
<name>A0A1S2Y564_CICAR</name>
<dbReference type="SMART" id="SM00320">
    <property type="entry name" value="WD40"/>
    <property type="match status" value="7"/>
</dbReference>
<dbReference type="Proteomes" id="UP000087171">
    <property type="component" value="Chromosome Ca4"/>
</dbReference>
<dbReference type="PANTHER" id="PTHR45086:SF1">
    <property type="entry name" value="WD REPEAT-CONTAINING PROTEIN PCN"/>
    <property type="match status" value="1"/>
</dbReference>
<dbReference type="GO" id="GO:0035266">
    <property type="term" value="P:meristem growth"/>
    <property type="evidence" value="ECO:0007669"/>
    <property type="project" value="InterPro"/>
</dbReference>
<dbReference type="InterPro" id="IPR044622">
    <property type="entry name" value="PCN"/>
</dbReference>
<dbReference type="eggNOG" id="KOG2048">
    <property type="taxonomic scope" value="Eukaryota"/>
</dbReference>
<dbReference type="PaxDb" id="3827-XP_004498987.1"/>
<organism evidence="5 6">
    <name type="scientific">Cicer arietinum</name>
    <name type="common">Chickpea</name>
    <name type="synonym">Garbanzo</name>
    <dbReference type="NCBI Taxonomy" id="3827"/>
    <lineage>
        <taxon>Eukaryota</taxon>
        <taxon>Viridiplantae</taxon>
        <taxon>Streptophyta</taxon>
        <taxon>Embryophyta</taxon>
        <taxon>Tracheophyta</taxon>
        <taxon>Spermatophyta</taxon>
        <taxon>Magnoliopsida</taxon>
        <taxon>eudicotyledons</taxon>
        <taxon>Gunneridae</taxon>
        <taxon>Pentapetalae</taxon>
        <taxon>rosids</taxon>
        <taxon>fabids</taxon>
        <taxon>Fabales</taxon>
        <taxon>Fabaceae</taxon>
        <taxon>Papilionoideae</taxon>
        <taxon>50 kb inversion clade</taxon>
        <taxon>NPAAA clade</taxon>
        <taxon>Hologalegina</taxon>
        <taxon>IRL clade</taxon>
        <taxon>Cicereae</taxon>
        <taxon>Cicer</taxon>
    </lineage>
</organism>
<reference evidence="5" key="1">
    <citation type="journal article" date="2013" name="Nat. Biotechnol.">
        <title>Draft genome sequence of chickpea (Cicer arietinum) provides a resource for trait improvement.</title>
        <authorList>
            <person name="Varshney R.K."/>
            <person name="Song C."/>
            <person name="Saxena R.K."/>
            <person name="Azam S."/>
            <person name="Yu S."/>
            <person name="Sharpe A.G."/>
            <person name="Cannon S."/>
            <person name="Baek J."/>
            <person name="Rosen B.D."/>
            <person name="Tar'an B."/>
            <person name="Millan T."/>
            <person name="Zhang X."/>
            <person name="Ramsay L.D."/>
            <person name="Iwata A."/>
            <person name="Wang Y."/>
            <person name="Nelson W."/>
            <person name="Farmer A.D."/>
            <person name="Gaur P.M."/>
            <person name="Soderlund C."/>
            <person name="Penmetsa R.V."/>
            <person name="Xu C."/>
            <person name="Bharti A.K."/>
            <person name="He W."/>
            <person name="Winter P."/>
            <person name="Zhao S."/>
            <person name="Hane J.K."/>
            <person name="Carrasquilla-Garcia N."/>
            <person name="Condie J.A."/>
            <person name="Upadhyaya H.D."/>
            <person name="Luo M.C."/>
            <person name="Thudi M."/>
            <person name="Gowda C.L."/>
            <person name="Singh N.P."/>
            <person name="Lichtenzveig J."/>
            <person name="Gali K.K."/>
            <person name="Rubio J."/>
            <person name="Nadarajan N."/>
            <person name="Dolezel J."/>
            <person name="Bansal K.C."/>
            <person name="Xu X."/>
            <person name="Edwards D."/>
            <person name="Zhang G."/>
            <person name="Kahl G."/>
            <person name="Gil J."/>
            <person name="Singh K.B."/>
            <person name="Datta S.K."/>
            <person name="Jackson S.A."/>
            <person name="Wang J."/>
            <person name="Cook D.R."/>
        </authorList>
    </citation>
    <scope>NUCLEOTIDE SEQUENCE [LARGE SCALE GENOMIC DNA]</scope>
    <source>
        <strain evidence="5">cv. CDC Frontier</strain>
    </source>
</reference>
<evidence type="ECO:0000256" key="3">
    <source>
        <dbReference type="PROSITE-ProRule" id="PRU00221"/>
    </source>
</evidence>
<dbReference type="SUPFAM" id="SSF69304">
    <property type="entry name" value="Tricorn protease N-terminal domain"/>
    <property type="match status" value="1"/>
</dbReference>
<dbReference type="PROSITE" id="PS50294">
    <property type="entry name" value="WD_REPEATS_REGION"/>
    <property type="match status" value="2"/>
</dbReference>
<feature type="region of interest" description="Disordered" evidence="4">
    <location>
        <begin position="145"/>
        <end position="164"/>
    </location>
</feature>
<dbReference type="AlphaFoldDB" id="A0A1S2Y564"/>
<accession>A0A1S2Y564</accession>
<dbReference type="RefSeq" id="XP_004498987.1">
    <property type="nucleotide sequence ID" value="XM_004498930.2"/>
</dbReference>
<dbReference type="GeneID" id="101510380"/>
<dbReference type="GO" id="GO:0010073">
    <property type="term" value="P:meristem maintenance"/>
    <property type="evidence" value="ECO:0007669"/>
    <property type="project" value="InterPro"/>
</dbReference>
<dbReference type="PANTHER" id="PTHR45086">
    <property type="entry name" value="WD REPEAT-CONTAINING PROTEIN PCN"/>
    <property type="match status" value="1"/>
</dbReference>
<dbReference type="InterPro" id="IPR036322">
    <property type="entry name" value="WD40_repeat_dom_sf"/>
</dbReference>
<evidence type="ECO:0000313" key="5">
    <source>
        <dbReference type="Proteomes" id="UP000087171"/>
    </source>
</evidence>
<keyword evidence="5" id="KW-1185">Reference proteome</keyword>
<gene>
    <name evidence="6" type="primary">LOC101510380</name>
</gene>
<dbReference type="InterPro" id="IPR019775">
    <property type="entry name" value="WD40_repeat_CS"/>
</dbReference>
<dbReference type="STRING" id="3827.A0A1S2Y564"/>